<feature type="compositionally biased region" description="Basic and acidic residues" evidence="1">
    <location>
        <begin position="10"/>
        <end position="20"/>
    </location>
</feature>
<protein>
    <submittedName>
        <fullName evidence="2">Uncharacterized protein</fullName>
    </submittedName>
</protein>
<sequence>MPLLLENEDDVHPTKYRRLESALPTEPATPTPDNTGNIGKAAPGPSTNKQKGSPGLSIFLRGGNGLEKMEKFAFGSGNGIITLVDGPYTPPTQSPIENKSSVPIPSNLSPVEVEYSQPLTIVKTVSDGFQSPQAMRVQGKVESFGIKNSDGHPTPSPVKRTLFAREGTNSPAAAKSPPNTTASPSKNQLKLTHFFASMACSRK</sequence>
<feature type="compositionally biased region" description="Polar residues" evidence="1">
    <location>
        <begin position="167"/>
        <end position="188"/>
    </location>
</feature>
<evidence type="ECO:0000256" key="1">
    <source>
        <dbReference type="SAM" id="MobiDB-lite"/>
    </source>
</evidence>
<dbReference type="EMBL" id="HE573027">
    <property type="protein sequence ID" value="CCC54074.1"/>
    <property type="molecule type" value="Genomic_DNA"/>
</dbReference>
<evidence type="ECO:0000313" key="2">
    <source>
        <dbReference type="EMBL" id="CCC54074.1"/>
    </source>
</evidence>
<dbReference type="VEuPathDB" id="TriTrypDB:TvY486_1115580"/>
<name>G0U8Z2_TRYVY</name>
<reference evidence="2" key="1">
    <citation type="journal article" date="2012" name="Proc. Natl. Acad. Sci. U.S.A.">
        <title>Antigenic diversity is generated by distinct evolutionary mechanisms in African trypanosome species.</title>
        <authorList>
            <person name="Jackson A.P."/>
            <person name="Berry A."/>
            <person name="Aslett M."/>
            <person name="Allison H.C."/>
            <person name="Burton P."/>
            <person name="Vavrova-Anderson J."/>
            <person name="Brown R."/>
            <person name="Browne H."/>
            <person name="Corton N."/>
            <person name="Hauser H."/>
            <person name="Gamble J."/>
            <person name="Gilderthorp R."/>
            <person name="Marcello L."/>
            <person name="McQuillan J."/>
            <person name="Otto T.D."/>
            <person name="Quail M.A."/>
            <person name="Sanders M.J."/>
            <person name="van Tonder A."/>
            <person name="Ginger M.L."/>
            <person name="Field M.C."/>
            <person name="Barry J.D."/>
            <person name="Hertz-Fowler C."/>
            <person name="Berriman M."/>
        </authorList>
    </citation>
    <scope>NUCLEOTIDE SEQUENCE</scope>
    <source>
        <strain evidence="2">Y486</strain>
    </source>
</reference>
<feature type="region of interest" description="Disordered" evidence="1">
    <location>
        <begin position="1"/>
        <end position="56"/>
    </location>
</feature>
<proteinExistence type="predicted"/>
<dbReference type="OMA" id="TRVEHHT"/>
<feature type="region of interest" description="Disordered" evidence="1">
    <location>
        <begin position="144"/>
        <end position="188"/>
    </location>
</feature>
<organism evidence="2">
    <name type="scientific">Trypanosoma vivax (strain Y486)</name>
    <dbReference type="NCBI Taxonomy" id="1055687"/>
    <lineage>
        <taxon>Eukaryota</taxon>
        <taxon>Discoba</taxon>
        <taxon>Euglenozoa</taxon>
        <taxon>Kinetoplastea</taxon>
        <taxon>Metakinetoplastina</taxon>
        <taxon>Trypanosomatida</taxon>
        <taxon>Trypanosomatidae</taxon>
        <taxon>Trypanosoma</taxon>
        <taxon>Duttonella</taxon>
    </lineage>
</organism>
<accession>G0U8Z2</accession>
<gene>
    <name evidence="2" type="ORF">TVY486_1115580</name>
</gene>
<dbReference type="AlphaFoldDB" id="G0U8Z2"/>